<dbReference type="OrthoDB" id="1815486at2"/>
<proteinExistence type="predicted"/>
<organism evidence="3 4">
    <name type="scientific">Ruminococcus flavefaciens 007c</name>
    <dbReference type="NCBI Taxonomy" id="1341157"/>
    <lineage>
        <taxon>Bacteria</taxon>
        <taxon>Bacillati</taxon>
        <taxon>Bacillota</taxon>
        <taxon>Clostridia</taxon>
        <taxon>Eubacteriales</taxon>
        <taxon>Oscillospiraceae</taxon>
        <taxon>Ruminococcus</taxon>
    </lineage>
</organism>
<dbReference type="SUPFAM" id="SSF63446">
    <property type="entry name" value="Type I dockerin domain"/>
    <property type="match status" value="1"/>
</dbReference>
<protein>
    <recommendedName>
        <fullName evidence="2">Dockerin domain-containing protein</fullName>
    </recommendedName>
</protein>
<dbReference type="PATRIC" id="fig|1341157.4.peg.879"/>
<dbReference type="eggNOG" id="COG2755">
    <property type="taxonomic scope" value="Bacteria"/>
</dbReference>
<keyword evidence="1" id="KW-0732">Signal</keyword>
<reference evidence="3 4" key="1">
    <citation type="journal article" date="2014" name="PLoS ONE">
        <title>Rumen cellulosomics: divergent fiber-degrading strategies revealed by comparative genome-wide analysis of six ruminococcal strains.</title>
        <authorList>
            <person name="Dassa B."/>
            <person name="Borovok I."/>
            <person name="Ruimy-Israeli V."/>
            <person name="Lamed R."/>
            <person name="Flint H.J."/>
            <person name="Duncan S.H."/>
            <person name="Henrissat B."/>
            <person name="Coutinho P."/>
            <person name="Morrison M."/>
            <person name="Mosoni P."/>
            <person name="Yeoman C.J."/>
            <person name="White B.A."/>
            <person name="Bayer E.A."/>
        </authorList>
    </citation>
    <scope>NUCLEOTIDE SEQUENCE [LARGE SCALE GENOMIC DNA]</scope>
    <source>
        <strain evidence="3 4">007c</strain>
    </source>
</reference>
<dbReference type="InterPro" id="IPR001087">
    <property type="entry name" value="GDSL"/>
</dbReference>
<dbReference type="GO" id="GO:0000272">
    <property type="term" value="P:polysaccharide catabolic process"/>
    <property type="evidence" value="ECO:0007669"/>
    <property type="project" value="InterPro"/>
</dbReference>
<dbReference type="InterPro" id="IPR036514">
    <property type="entry name" value="SGNH_hydro_sf"/>
</dbReference>
<dbReference type="Pfam" id="PF00657">
    <property type="entry name" value="Lipase_GDSL"/>
    <property type="match status" value="1"/>
</dbReference>
<dbReference type="GO" id="GO:0004553">
    <property type="term" value="F:hydrolase activity, hydrolyzing O-glycosyl compounds"/>
    <property type="evidence" value="ECO:0007669"/>
    <property type="project" value="InterPro"/>
</dbReference>
<gene>
    <name evidence="3" type="ORF">RF007C_01770</name>
</gene>
<keyword evidence="4" id="KW-1185">Reference proteome</keyword>
<comment type="caution">
    <text evidence="3">The sequence shown here is derived from an EMBL/GenBank/DDBJ whole genome shotgun (WGS) entry which is preliminary data.</text>
</comment>
<accession>W7V0D8</accession>
<evidence type="ECO:0000259" key="2">
    <source>
        <dbReference type="PROSITE" id="PS51766"/>
    </source>
</evidence>
<sequence length="638" mass="69296">MKVSKVLAALISAVTLSSATGITAFAAENENNRTNGDFKYVALGDSIAAGFGLAGGDLTQDPALIITDELLADPVKGAYPAIFTEYIDKLGEERGYNVKGTNLASTAYRAEDIENTIKTPGYKGAFASSILEAYLGEGSSDVLIPYHDTYTKYLTEADLVSIQLGGNDIIMSIVPQMVGSENPVLKAAGISLMLTLFGTDTKTAIGGGLQVIAESKDSITSEDFLEAASFMYNIGARADALVDESANHVKGVVEAVKELNSDADIALVGMYNPYRTPEESEEIKEDIFAVLGKVYAAAANAAAESEDELTAGGKQSIDYINGLKDKVAKINEIKSVMEKYNDAAELQELLAMIAEYDDINEVKTLAELVSSSEGKPENQELMDIMLSYDDISELQAVIDIIRNYDDISELTELMAVMTKYRTANQTAVANAIASEVAAPLAMKATGKNVDPQMRRLNEKLMDVAEETGAVYVDVYGISPEDDFDPHPNANGHKEIAEILYDTMSEHITERMKVEEKPEAPETTEETLPAEETAACNFRIVGDVNGDGMINSADAAYILAHSSGLVQLSDDDKKYADIDGNKRVDIIDAILLMSCIGRYNSMYFNRFNGRHYNYFTVYGIRSTPMNHFGRMNGFGVRFR</sequence>
<dbReference type="GO" id="GO:0016788">
    <property type="term" value="F:hydrolase activity, acting on ester bonds"/>
    <property type="evidence" value="ECO:0007669"/>
    <property type="project" value="InterPro"/>
</dbReference>
<evidence type="ECO:0000313" key="3">
    <source>
        <dbReference type="EMBL" id="EWM54500.1"/>
    </source>
</evidence>
<dbReference type="SUPFAM" id="SSF52266">
    <property type="entry name" value="SGNH hydrolase"/>
    <property type="match status" value="2"/>
</dbReference>
<dbReference type="InterPro" id="IPR002105">
    <property type="entry name" value="Dockerin_1_rpt"/>
</dbReference>
<evidence type="ECO:0000313" key="4">
    <source>
        <dbReference type="Proteomes" id="UP000019365"/>
    </source>
</evidence>
<feature type="domain" description="Dockerin" evidence="2">
    <location>
        <begin position="536"/>
        <end position="604"/>
    </location>
</feature>
<dbReference type="Gene3D" id="3.40.50.1110">
    <property type="entry name" value="SGNH hydrolase"/>
    <property type="match status" value="2"/>
</dbReference>
<dbReference type="EMBL" id="ATAX01000015">
    <property type="protein sequence ID" value="EWM54500.1"/>
    <property type="molecule type" value="Genomic_DNA"/>
</dbReference>
<name>W7V0D8_RUMFL</name>
<feature type="chain" id="PRO_5004904618" description="Dockerin domain-containing protein" evidence="1">
    <location>
        <begin position="27"/>
        <end position="638"/>
    </location>
</feature>
<dbReference type="Proteomes" id="UP000019365">
    <property type="component" value="Unassembled WGS sequence"/>
</dbReference>
<dbReference type="PROSITE" id="PS51766">
    <property type="entry name" value="DOCKERIN"/>
    <property type="match status" value="1"/>
</dbReference>
<dbReference type="InterPro" id="IPR016134">
    <property type="entry name" value="Dockerin_dom"/>
</dbReference>
<dbReference type="InterPro" id="IPR036439">
    <property type="entry name" value="Dockerin_dom_sf"/>
</dbReference>
<evidence type="ECO:0000256" key="1">
    <source>
        <dbReference type="SAM" id="SignalP"/>
    </source>
</evidence>
<feature type="signal peptide" evidence="1">
    <location>
        <begin position="1"/>
        <end position="26"/>
    </location>
</feature>
<dbReference type="AlphaFoldDB" id="W7V0D8"/>
<dbReference type="CDD" id="cd14256">
    <property type="entry name" value="Dockerin_I"/>
    <property type="match status" value="1"/>
</dbReference>
<dbReference type="RefSeq" id="WP_051456510.1">
    <property type="nucleotide sequence ID" value="NZ_ATAX01000015.1"/>
</dbReference>
<dbReference type="Gene3D" id="1.10.1330.10">
    <property type="entry name" value="Dockerin domain"/>
    <property type="match status" value="1"/>
</dbReference>
<dbReference type="Pfam" id="PF00404">
    <property type="entry name" value="Dockerin_1"/>
    <property type="match status" value="1"/>
</dbReference>